<dbReference type="Gene3D" id="3.40.50.720">
    <property type="entry name" value="NAD(P)-binding Rossmann-like Domain"/>
    <property type="match status" value="1"/>
</dbReference>
<dbReference type="InterPro" id="IPR000594">
    <property type="entry name" value="ThiF_NAD_FAD-bd"/>
</dbReference>
<feature type="domain" description="THIF-type NAD/FAD binding fold" evidence="1">
    <location>
        <begin position="184"/>
        <end position="373"/>
    </location>
</feature>
<dbReference type="PANTHER" id="PTHR10953">
    <property type="entry name" value="UBIQUITIN-ACTIVATING ENZYME E1"/>
    <property type="match status" value="1"/>
</dbReference>
<evidence type="ECO:0000313" key="2">
    <source>
        <dbReference type="EMBL" id="GII96851.1"/>
    </source>
</evidence>
<dbReference type="SUPFAM" id="SSF69572">
    <property type="entry name" value="Activating enzymes of the ubiquitin-like proteins"/>
    <property type="match status" value="1"/>
</dbReference>
<dbReference type="Pfam" id="PF00899">
    <property type="entry name" value="ThiF"/>
    <property type="match status" value="1"/>
</dbReference>
<organism evidence="2 3">
    <name type="scientific">Sinosporangium siamense</name>
    <dbReference type="NCBI Taxonomy" id="1367973"/>
    <lineage>
        <taxon>Bacteria</taxon>
        <taxon>Bacillati</taxon>
        <taxon>Actinomycetota</taxon>
        <taxon>Actinomycetes</taxon>
        <taxon>Streptosporangiales</taxon>
        <taxon>Streptosporangiaceae</taxon>
        <taxon>Sinosporangium</taxon>
    </lineage>
</organism>
<dbReference type="AlphaFoldDB" id="A0A919RQZ8"/>
<comment type="caution">
    <text evidence="2">The sequence shown here is derived from an EMBL/GenBank/DDBJ whole genome shotgun (WGS) entry which is preliminary data.</text>
</comment>
<gene>
    <name evidence="2" type="ORF">Ssi02_70820</name>
</gene>
<reference evidence="2" key="1">
    <citation type="submission" date="2021-01" db="EMBL/GenBank/DDBJ databases">
        <title>Whole genome shotgun sequence of Sinosporangium siamense NBRC 109515.</title>
        <authorList>
            <person name="Komaki H."/>
            <person name="Tamura T."/>
        </authorList>
    </citation>
    <scope>NUCLEOTIDE SEQUENCE</scope>
    <source>
        <strain evidence="2">NBRC 109515</strain>
    </source>
</reference>
<evidence type="ECO:0000259" key="1">
    <source>
        <dbReference type="Pfam" id="PF00899"/>
    </source>
</evidence>
<keyword evidence="3" id="KW-1185">Reference proteome</keyword>
<dbReference type="GO" id="GO:0016779">
    <property type="term" value="F:nucleotidyltransferase activity"/>
    <property type="evidence" value="ECO:0007669"/>
    <property type="project" value="TreeGrafter"/>
</dbReference>
<dbReference type="InterPro" id="IPR045886">
    <property type="entry name" value="ThiF/MoeB/HesA"/>
</dbReference>
<dbReference type="GO" id="GO:0004792">
    <property type="term" value="F:thiosulfate-cyanide sulfurtransferase activity"/>
    <property type="evidence" value="ECO:0007669"/>
    <property type="project" value="TreeGrafter"/>
</dbReference>
<dbReference type="EMBL" id="BOOW01000050">
    <property type="protein sequence ID" value="GII96851.1"/>
    <property type="molecule type" value="Genomic_DNA"/>
</dbReference>
<name>A0A919RQZ8_9ACTN</name>
<sequence length="483" mass="53343">MAPHPSMTSWTLTLSESVMRQLHNQLFPGDGDEHAAVLTAGVVTLPTGGRLLAREIIPAMDGRDYVPGKRGHRMLTAAFVRDAALYCRDERLAYLAVHCHGGTRSVSFSPTDLRSHERGYPALRDILRGQPVGALVFARQAVAGDLWLPDGTRQDLTEARIIGRPWRTLSPSPPVSHDQVDPTYDRQTRWFSDRGQLLLNSLKVAVIGAGGAGSLLVEYLARLGVGHLVIIDPERIELTNLPRVVGSTRWGARTWLTRDSQPGWMRRLGDRTATPKVRIAARVARAANQKVRVETVFGTIADASVAQRLVDCDFMFLAADTMQARLVFNALVHQYLIPGAQVGAKVQADRTTGDILDIFTVHRPVTPDLGCLWCNGLINTARLQEEALTPEERRAQRYVDDPTVTAPSVITLNATATAHAANDFLFSALGLSDRDAQHHFQRWVPRTSKMYYDGIRKDPACPECSVKGRFARGDAQRLPTRAF</sequence>
<dbReference type="GO" id="GO:0008641">
    <property type="term" value="F:ubiquitin-like modifier activating enzyme activity"/>
    <property type="evidence" value="ECO:0007669"/>
    <property type="project" value="InterPro"/>
</dbReference>
<dbReference type="Proteomes" id="UP000606172">
    <property type="component" value="Unassembled WGS sequence"/>
</dbReference>
<accession>A0A919RQZ8</accession>
<dbReference type="GO" id="GO:0005737">
    <property type="term" value="C:cytoplasm"/>
    <property type="evidence" value="ECO:0007669"/>
    <property type="project" value="TreeGrafter"/>
</dbReference>
<dbReference type="InterPro" id="IPR035985">
    <property type="entry name" value="Ubiquitin-activating_enz"/>
</dbReference>
<proteinExistence type="predicted"/>
<evidence type="ECO:0000313" key="3">
    <source>
        <dbReference type="Proteomes" id="UP000606172"/>
    </source>
</evidence>
<dbReference type="PANTHER" id="PTHR10953:SF102">
    <property type="entry name" value="ADENYLYLTRANSFERASE AND SULFURTRANSFERASE MOCS3"/>
    <property type="match status" value="1"/>
</dbReference>
<protein>
    <submittedName>
        <fullName evidence="2">Thiamine biosynthesis protein ThiF</fullName>
    </submittedName>
</protein>